<accession>A0AAN6UUQ3</accession>
<comment type="caution">
    <text evidence="3">The sequence shown here is derived from an EMBL/GenBank/DDBJ whole genome shotgun (WGS) entry which is preliminary data.</text>
</comment>
<feature type="signal peptide" evidence="1">
    <location>
        <begin position="1"/>
        <end position="16"/>
    </location>
</feature>
<feature type="domain" description="DUF7907" evidence="2">
    <location>
        <begin position="30"/>
        <end position="180"/>
    </location>
</feature>
<reference evidence="3" key="2">
    <citation type="submission" date="2023-05" db="EMBL/GenBank/DDBJ databases">
        <authorList>
            <consortium name="Lawrence Berkeley National Laboratory"/>
            <person name="Steindorff A."/>
            <person name="Hensen N."/>
            <person name="Bonometti L."/>
            <person name="Westerberg I."/>
            <person name="Brannstrom I.O."/>
            <person name="Guillou S."/>
            <person name="Cros-Aarteil S."/>
            <person name="Calhoun S."/>
            <person name="Haridas S."/>
            <person name="Kuo A."/>
            <person name="Mondo S."/>
            <person name="Pangilinan J."/>
            <person name="Riley R."/>
            <person name="Labutti K."/>
            <person name="Andreopoulos B."/>
            <person name="Lipzen A."/>
            <person name="Chen C."/>
            <person name="Yanf M."/>
            <person name="Daum C."/>
            <person name="Ng V."/>
            <person name="Clum A."/>
            <person name="Ohm R."/>
            <person name="Martin F."/>
            <person name="Silar P."/>
            <person name="Natvig D."/>
            <person name="Lalanne C."/>
            <person name="Gautier V."/>
            <person name="Ament-Velasquez S.L."/>
            <person name="Kruys A."/>
            <person name="Hutchinson M.I."/>
            <person name="Powell A.J."/>
            <person name="Barry K."/>
            <person name="Miller A.N."/>
            <person name="Grigoriev I.V."/>
            <person name="Debuchy R."/>
            <person name="Gladieux P."/>
            <person name="Thoren M.H."/>
            <person name="Johannesson H."/>
        </authorList>
    </citation>
    <scope>NUCLEOTIDE SEQUENCE</scope>
    <source>
        <strain evidence="3">CBS 141.50</strain>
    </source>
</reference>
<evidence type="ECO:0000313" key="3">
    <source>
        <dbReference type="EMBL" id="KAK4139577.1"/>
    </source>
</evidence>
<keyword evidence="1" id="KW-0732">Signal</keyword>
<evidence type="ECO:0000259" key="2">
    <source>
        <dbReference type="Pfam" id="PF25484"/>
    </source>
</evidence>
<organism evidence="3 4">
    <name type="scientific">Dichotomopilus funicola</name>
    <dbReference type="NCBI Taxonomy" id="1934379"/>
    <lineage>
        <taxon>Eukaryota</taxon>
        <taxon>Fungi</taxon>
        <taxon>Dikarya</taxon>
        <taxon>Ascomycota</taxon>
        <taxon>Pezizomycotina</taxon>
        <taxon>Sordariomycetes</taxon>
        <taxon>Sordariomycetidae</taxon>
        <taxon>Sordariales</taxon>
        <taxon>Chaetomiaceae</taxon>
        <taxon>Dichotomopilus</taxon>
    </lineage>
</organism>
<gene>
    <name evidence="3" type="ORF">C8A04DRAFT_32903</name>
</gene>
<dbReference type="Proteomes" id="UP001302676">
    <property type="component" value="Unassembled WGS sequence"/>
</dbReference>
<sequence>MHVTLSSFALVAAVSALPNRQGRADAATANAFTLVAHAPDPNVDLDPSVEGLVLSSAHTGAGISVAVFTDGTPRLFYQNGTAGASTLLTDSGSPPFPSSLQLQAITEPRTAGSISIGQGSPAYVGDFGTVINGIEVGTFLACPEVVPYYNQTFITLQYVYGDAAAGDVPGCAIIDLQARCATLNDLPDGSISNHHFATDVVCQ</sequence>
<evidence type="ECO:0000313" key="4">
    <source>
        <dbReference type="Proteomes" id="UP001302676"/>
    </source>
</evidence>
<dbReference type="EMBL" id="MU853657">
    <property type="protein sequence ID" value="KAK4139577.1"/>
    <property type="molecule type" value="Genomic_DNA"/>
</dbReference>
<dbReference type="InterPro" id="IPR057229">
    <property type="entry name" value="DUF7907"/>
</dbReference>
<dbReference type="GeneID" id="87818868"/>
<keyword evidence="4" id="KW-1185">Reference proteome</keyword>
<dbReference type="RefSeq" id="XP_062632948.1">
    <property type="nucleotide sequence ID" value="XM_062782255.1"/>
</dbReference>
<protein>
    <recommendedName>
        <fullName evidence="2">DUF7907 domain-containing protein</fullName>
    </recommendedName>
</protein>
<dbReference type="Pfam" id="PF25484">
    <property type="entry name" value="DUF7907"/>
    <property type="match status" value="1"/>
</dbReference>
<evidence type="ECO:0000256" key="1">
    <source>
        <dbReference type="SAM" id="SignalP"/>
    </source>
</evidence>
<feature type="chain" id="PRO_5042832830" description="DUF7907 domain-containing protein" evidence="1">
    <location>
        <begin position="17"/>
        <end position="203"/>
    </location>
</feature>
<proteinExistence type="predicted"/>
<reference evidence="3" key="1">
    <citation type="journal article" date="2023" name="Mol. Phylogenet. Evol.">
        <title>Genome-scale phylogeny and comparative genomics of the fungal order Sordariales.</title>
        <authorList>
            <person name="Hensen N."/>
            <person name="Bonometti L."/>
            <person name="Westerberg I."/>
            <person name="Brannstrom I.O."/>
            <person name="Guillou S."/>
            <person name="Cros-Aarteil S."/>
            <person name="Calhoun S."/>
            <person name="Haridas S."/>
            <person name="Kuo A."/>
            <person name="Mondo S."/>
            <person name="Pangilinan J."/>
            <person name="Riley R."/>
            <person name="LaButti K."/>
            <person name="Andreopoulos B."/>
            <person name="Lipzen A."/>
            <person name="Chen C."/>
            <person name="Yan M."/>
            <person name="Daum C."/>
            <person name="Ng V."/>
            <person name="Clum A."/>
            <person name="Steindorff A."/>
            <person name="Ohm R.A."/>
            <person name="Martin F."/>
            <person name="Silar P."/>
            <person name="Natvig D.O."/>
            <person name="Lalanne C."/>
            <person name="Gautier V."/>
            <person name="Ament-Velasquez S.L."/>
            <person name="Kruys A."/>
            <person name="Hutchinson M.I."/>
            <person name="Powell A.J."/>
            <person name="Barry K."/>
            <person name="Miller A.N."/>
            <person name="Grigoriev I.V."/>
            <person name="Debuchy R."/>
            <person name="Gladieux P."/>
            <person name="Hiltunen Thoren M."/>
            <person name="Johannesson H."/>
        </authorList>
    </citation>
    <scope>NUCLEOTIDE SEQUENCE</scope>
    <source>
        <strain evidence="3">CBS 141.50</strain>
    </source>
</reference>
<name>A0AAN6UUQ3_9PEZI</name>
<dbReference type="AlphaFoldDB" id="A0AAN6UUQ3"/>